<dbReference type="InterPro" id="IPR011333">
    <property type="entry name" value="SKP1/BTB/POZ_sf"/>
</dbReference>
<dbReference type="EMBL" id="CAVMBE010000008">
    <property type="protein sequence ID" value="CAK3871007.1"/>
    <property type="molecule type" value="Genomic_DNA"/>
</dbReference>
<dbReference type="AlphaFoldDB" id="A0AAI9E855"/>
<evidence type="ECO:0000313" key="3">
    <source>
        <dbReference type="Proteomes" id="UP001296104"/>
    </source>
</evidence>
<dbReference type="Proteomes" id="UP001296104">
    <property type="component" value="Unassembled WGS sequence"/>
</dbReference>
<protein>
    <submittedName>
        <fullName evidence="2">BTB POZ domain</fullName>
    </submittedName>
</protein>
<dbReference type="PANTHER" id="PTHR47843:SF5">
    <property type="entry name" value="BTB_POZ DOMAIN PROTEIN"/>
    <property type="match status" value="1"/>
</dbReference>
<evidence type="ECO:0000313" key="2">
    <source>
        <dbReference type="EMBL" id="CAK3871007.1"/>
    </source>
</evidence>
<dbReference type="InterPro" id="IPR000210">
    <property type="entry name" value="BTB/POZ_dom"/>
</dbReference>
<dbReference type="SUPFAM" id="SSF54695">
    <property type="entry name" value="POZ domain"/>
    <property type="match status" value="1"/>
</dbReference>
<organism evidence="2 3">
    <name type="scientific">Lecanosticta acicola</name>
    <dbReference type="NCBI Taxonomy" id="111012"/>
    <lineage>
        <taxon>Eukaryota</taxon>
        <taxon>Fungi</taxon>
        <taxon>Dikarya</taxon>
        <taxon>Ascomycota</taxon>
        <taxon>Pezizomycotina</taxon>
        <taxon>Dothideomycetes</taxon>
        <taxon>Dothideomycetidae</taxon>
        <taxon>Mycosphaerellales</taxon>
        <taxon>Mycosphaerellaceae</taxon>
        <taxon>Lecanosticta</taxon>
    </lineage>
</organism>
<dbReference type="Pfam" id="PF00651">
    <property type="entry name" value="BTB"/>
    <property type="match status" value="1"/>
</dbReference>
<dbReference type="Gene3D" id="3.30.710.10">
    <property type="entry name" value="Potassium Channel Kv1.1, Chain A"/>
    <property type="match status" value="1"/>
</dbReference>
<sequence length="271" mass="29946">MAAPHFDKAEEAIALAKKIGSTFQNMTFSDLRVCCGEQEWPIHKVIICQQSDWFLKACVDGFMEADSNTIRLQEDEAYNIHALLEYCYTLEYAIPDHMSAIPLTFHAGVFATAEKYLVSALQRLAVDRITQASASPDLDQDLPLAAALAYSNTTDPQKMLRKAMLNIVVANKETLLSEDSPHKNFTKVFNDTPSFAADVARAVVLGQQQPIDPGPTTASKATGKLYRCPANCRLPFCVTIPADALYTHVCPYAGRSFTMTGAEWAEKHVYT</sequence>
<comment type="caution">
    <text evidence="2">The sequence shown here is derived from an EMBL/GenBank/DDBJ whole genome shotgun (WGS) entry which is preliminary data.</text>
</comment>
<gene>
    <name evidence="2" type="ORF">LECACI_7A001985</name>
</gene>
<evidence type="ECO:0000259" key="1">
    <source>
        <dbReference type="PROSITE" id="PS50097"/>
    </source>
</evidence>
<dbReference type="SMART" id="SM00225">
    <property type="entry name" value="BTB"/>
    <property type="match status" value="1"/>
</dbReference>
<dbReference type="CDD" id="cd18186">
    <property type="entry name" value="BTB_POZ_ZBTB_KLHL-like"/>
    <property type="match status" value="1"/>
</dbReference>
<dbReference type="PROSITE" id="PS50097">
    <property type="entry name" value="BTB"/>
    <property type="match status" value="1"/>
</dbReference>
<dbReference type="PANTHER" id="PTHR47843">
    <property type="entry name" value="BTB DOMAIN-CONTAINING PROTEIN-RELATED"/>
    <property type="match status" value="1"/>
</dbReference>
<accession>A0AAI9E855</accession>
<reference evidence="2" key="1">
    <citation type="submission" date="2023-11" db="EMBL/GenBank/DDBJ databases">
        <authorList>
            <person name="Alioto T."/>
            <person name="Alioto T."/>
            <person name="Gomez Garrido J."/>
        </authorList>
    </citation>
    <scope>NUCLEOTIDE SEQUENCE</scope>
</reference>
<name>A0AAI9E855_9PEZI</name>
<keyword evidence="3" id="KW-1185">Reference proteome</keyword>
<proteinExistence type="predicted"/>
<feature type="domain" description="BTB" evidence="1">
    <location>
        <begin position="29"/>
        <end position="96"/>
    </location>
</feature>